<comment type="caution">
    <text evidence="1">The sequence shown here is derived from an EMBL/GenBank/DDBJ whole genome shotgun (WGS) entry which is preliminary data.</text>
</comment>
<organism evidence="1 2">
    <name type="scientific">Acetonema longum DSM 6540</name>
    <dbReference type="NCBI Taxonomy" id="1009370"/>
    <lineage>
        <taxon>Bacteria</taxon>
        <taxon>Bacillati</taxon>
        <taxon>Bacillota</taxon>
        <taxon>Negativicutes</taxon>
        <taxon>Acetonemataceae</taxon>
        <taxon>Acetonema</taxon>
    </lineage>
</organism>
<dbReference type="AlphaFoldDB" id="F7NKB0"/>
<keyword evidence="2" id="KW-1185">Reference proteome</keyword>
<dbReference type="OrthoDB" id="3035635at2"/>
<sequence length="60" mass="7176">MKTEREIRDEIEATQRAAQNCRRSYQNKKISQEVLKDMLIDCQATEDALRWVLGENDRYD</sequence>
<dbReference type="STRING" id="1009370.ALO_12616"/>
<evidence type="ECO:0000313" key="1">
    <source>
        <dbReference type="EMBL" id="EGO63551.1"/>
    </source>
</evidence>
<evidence type="ECO:0000313" key="2">
    <source>
        <dbReference type="Proteomes" id="UP000003240"/>
    </source>
</evidence>
<dbReference type="Proteomes" id="UP000003240">
    <property type="component" value="Unassembled WGS sequence"/>
</dbReference>
<accession>F7NKB0</accession>
<proteinExistence type="predicted"/>
<dbReference type="RefSeq" id="WP_004096179.1">
    <property type="nucleotide sequence ID" value="NZ_AFGF01000107.1"/>
</dbReference>
<name>F7NKB0_9FIRM</name>
<gene>
    <name evidence="1" type="ORF">ALO_12616</name>
</gene>
<protein>
    <submittedName>
        <fullName evidence="1">Uncharacterized protein</fullName>
    </submittedName>
</protein>
<dbReference type="eggNOG" id="ENOG502ZT5B">
    <property type="taxonomic scope" value="Bacteria"/>
</dbReference>
<dbReference type="EMBL" id="AFGF01000107">
    <property type="protein sequence ID" value="EGO63551.1"/>
    <property type="molecule type" value="Genomic_DNA"/>
</dbReference>
<reference evidence="1 2" key="1">
    <citation type="journal article" date="2011" name="EMBO J.">
        <title>Structural diversity of bacterial flagellar motors.</title>
        <authorList>
            <person name="Chen S."/>
            <person name="Beeby M."/>
            <person name="Murphy G.E."/>
            <person name="Leadbetter J.R."/>
            <person name="Hendrixson D.R."/>
            <person name="Briegel A."/>
            <person name="Li Z."/>
            <person name="Shi J."/>
            <person name="Tocheva E.I."/>
            <person name="Muller A."/>
            <person name="Dobro M.J."/>
            <person name="Jensen G.J."/>
        </authorList>
    </citation>
    <scope>NUCLEOTIDE SEQUENCE [LARGE SCALE GENOMIC DNA]</scope>
    <source>
        <strain evidence="1 2">DSM 6540</strain>
    </source>
</reference>